<dbReference type="AlphaFoldDB" id="A0A1F8H4R9"/>
<evidence type="ECO:0000313" key="3">
    <source>
        <dbReference type="Proteomes" id="UP000177676"/>
    </source>
</evidence>
<evidence type="ECO:0000313" key="2">
    <source>
        <dbReference type="EMBL" id="OGN32577.1"/>
    </source>
</evidence>
<dbReference type="Proteomes" id="UP000177676">
    <property type="component" value="Unassembled WGS sequence"/>
</dbReference>
<gene>
    <name evidence="2" type="ORF">A3I92_03035</name>
</gene>
<keyword evidence="1" id="KW-1133">Transmembrane helix</keyword>
<keyword evidence="1" id="KW-0472">Membrane</keyword>
<dbReference type="EMBL" id="MGKS01000011">
    <property type="protein sequence ID" value="OGN32577.1"/>
    <property type="molecule type" value="Genomic_DNA"/>
</dbReference>
<reference evidence="2 3" key="1">
    <citation type="journal article" date="2016" name="Nat. Commun.">
        <title>Thousands of microbial genomes shed light on interconnected biogeochemical processes in an aquifer system.</title>
        <authorList>
            <person name="Anantharaman K."/>
            <person name="Brown C.T."/>
            <person name="Hug L.A."/>
            <person name="Sharon I."/>
            <person name="Castelle C.J."/>
            <person name="Probst A.J."/>
            <person name="Thomas B.C."/>
            <person name="Singh A."/>
            <person name="Wilkins M.J."/>
            <person name="Karaoz U."/>
            <person name="Brodie E.L."/>
            <person name="Williams K.H."/>
            <person name="Hubbard S.S."/>
            <person name="Banfield J.F."/>
        </authorList>
    </citation>
    <scope>NUCLEOTIDE SEQUENCE [LARGE SCALE GENOMIC DNA]</scope>
</reference>
<accession>A0A1F8H4R9</accession>
<comment type="caution">
    <text evidence="2">The sequence shown here is derived from an EMBL/GenBank/DDBJ whole genome shotgun (WGS) entry which is preliminary data.</text>
</comment>
<name>A0A1F8H4R9_9BACT</name>
<evidence type="ECO:0000256" key="1">
    <source>
        <dbReference type="SAM" id="Phobius"/>
    </source>
</evidence>
<sequence length="279" mass="32384">MLNKKRLKMRKTLFLLVVIFVVGFLVIKFLGREQLNVGPLDVSVVDVNYYTLPYVRVEIENLEKGYKSGAQNFGRYYDGPFFEGKHRVVVKLGGHSDDMTEVVYNRVHDFTKDMKTLGITLGNVRQRFDIEVAEQEVSIPVTQYAERKDILIRPYEEGRWVQRKDIGAPFELKILDDIEDILHADVRSFLRDFRYATFIRQEYPAGKWIYHVILTNAEPKPHNRNGGTYNFLFSVPNVSFTVSQDVAVMNRLTYSSPNLMMSGFTIAQTTFKTKDFLNK</sequence>
<organism evidence="2 3">
    <name type="scientific">Candidatus Yanofskybacteria bacterium RIFCSPLOWO2_02_FULL_43_10b</name>
    <dbReference type="NCBI Taxonomy" id="1802704"/>
    <lineage>
        <taxon>Bacteria</taxon>
        <taxon>Candidatus Yanofskyibacteriota</taxon>
    </lineage>
</organism>
<feature type="transmembrane region" description="Helical" evidence="1">
    <location>
        <begin position="12"/>
        <end position="31"/>
    </location>
</feature>
<proteinExistence type="predicted"/>
<protein>
    <submittedName>
        <fullName evidence="2">Uncharacterized protein</fullName>
    </submittedName>
</protein>
<keyword evidence="1" id="KW-0812">Transmembrane</keyword>